<comment type="cofactor">
    <cofactor evidence="11">
        <name>Mg(2+)</name>
        <dbReference type="ChEBI" id="CHEBI:18420"/>
    </cofactor>
    <cofactor evidence="11">
        <name>Mn(2+)</name>
        <dbReference type="ChEBI" id="CHEBI:29035"/>
    </cofactor>
    <text evidence="11">Magnesium. Can also use manganese.</text>
</comment>
<evidence type="ECO:0000256" key="1">
    <source>
        <dbReference type="ARBA" id="ARBA00011955"/>
    </source>
</evidence>
<comment type="catalytic activity">
    <reaction evidence="9 10">
        <text>L-threonyl-[protein] + FAD = FMN-L-threonyl-[protein] + AMP + H(+)</text>
        <dbReference type="Rhea" id="RHEA:36847"/>
        <dbReference type="Rhea" id="RHEA-COMP:11060"/>
        <dbReference type="Rhea" id="RHEA-COMP:11061"/>
        <dbReference type="ChEBI" id="CHEBI:15378"/>
        <dbReference type="ChEBI" id="CHEBI:30013"/>
        <dbReference type="ChEBI" id="CHEBI:57692"/>
        <dbReference type="ChEBI" id="CHEBI:74257"/>
        <dbReference type="ChEBI" id="CHEBI:456215"/>
        <dbReference type="EC" id="2.7.1.180"/>
    </reaction>
</comment>
<keyword evidence="13" id="KW-1185">Reference proteome</keyword>
<dbReference type="AlphaFoldDB" id="A0A8J8JVH3"/>
<dbReference type="PANTHER" id="PTHR30040">
    <property type="entry name" value="THIAMINE BIOSYNTHESIS LIPOPROTEIN APBE"/>
    <property type="match status" value="1"/>
</dbReference>
<dbReference type="EMBL" id="WHPF01000015">
    <property type="protein sequence ID" value="NNV57395.1"/>
    <property type="molecule type" value="Genomic_DNA"/>
</dbReference>
<evidence type="ECO:0000313" key="13">
    <source>
        <dbReference type="Proteomes" id="UP000598971"/>
    </source>
</evidence>
<keyword evidence="7 10" id="KW-0460">Magnesium</keyword>
<evidence type="ECO:0000256" key="11">
    <source>
        <dbReference type="PIRSR" id="PIRSR006268-2"/>
    </source>
</evidence>
<accession>A0A8J8JVH3</accession>
<dbReference type="InterPro" id="IPR024932">
    <property type="entry name" value="ApbE"/>
</dbReference>
<evidence type="ECO:0000256" key="10">
    <source>
        <dbReference type="PIRNR" id="PIRNR006268"/>
    </source>
</evidence>
<evidence type="ECO:0000256" key="8">
    <source>
        <dbReference type="ARBA" id="ARBA00031306"/>
    </source>
</evidence>
<evidence type="ECO:0000256" key="5">
    <source>
        <dbReference type="ARBA" id="ARBA00022723"/>
    </source>
</evidence>
<evidence type="ECO:0000256" key="9">
    <source>
        <dbReference type="ARBA" id="ARBA00048540"/>
    </source>
</evidence>
<comment type="caution">
    <text evidence="12">The sequence shown here is derived from an EMBL/GenBank/DDBJ whole genome shotgun (WGS) entry which is preliminary data.</text>
</comment>
<feature type="binding site" evidence="11">
    <location>
        <position position="268"/>
    </location>
    <ligand>
        <name>Mg(2+)</name>
        <dbReference type="ChEBI" id="CHEBI:18420"/>
    </ligand>
</feature>
<dbReference type="InterPro" id="IPR003374">
    <property type="entry name" value="ApbE-like_sf"/>
</dbReference>
<dbReference type="GO" id="GO:0046872">
    <property type="term" value="F:metal ion binding"/>
    <property type="evidence" value="ECO:0007669"/>
    <property type="project" value="UniProtKB-UniRule"/>
</dbReference>
<dbReference type="EC" id="2.7.1.180" evidence="1 10"/>
<evidence type="ECO:0000256" key="2">
    <source>
        <dbReference type="ARBA" id="ARBA00016337"/>
    </source>
</evidence>
<evidence type="ECO:0000256" key="7">
    <source>
        <dbReference type="ARBA" id="ARBA00022842"/>
    </source>
</evidence>
<evidence type="ECO:0000256" key="3">
    <source>
        <dbReference type="ARBA" id="ARBA00022630"/>
    </source>
</evidence>
<dbReference type="GO" id="GO:0016740">
    <property type="term" value="F:transferase activity"/>
    <property type="evidence" value="ECO:0007669"/>
    <property type="project" value="UniProtKB-UniRule"/>
</dbReference>
<dbReference type="Pfam" id="PF02424">
    <property type="entry name" value="ApbE"/>
    <property type="match status" value="1"/>
</dbReference>
<proteinExistence type="inferred from homology"/>
<keyword evidence="5 10" id="KW-0479">Metal-binding</keyword>
<dbReference type="PANTHER" id="PTHR30040:SF2">
    <property type="entry name" value="FAD:PROTEIN FMN TRANSFERASE"/>
    <property type="match status" value="1"/>
</dbReference>
<gene>
    <name evidence="12" type="ORF">GD597_18125</name>
</gene>
<feature type="binding site" evidence="11">
    <location>
        <position position="151"/>
    </location>
    <ligand>
        <name>Mg(2+)</name>
        <dbReference type="ChEBI" id="CHEBI:18420"/>
    </ligand>
</feature>
<organism evidence="12 13">
    <name type="scientific">Limnovirga soli</name>
    <dbReference type="NCBI Taxonomy" id="2656915"/>
    <lineage>
        <taxon>Bacteria</taxon>
        <taxon>Pseudomonadati</taxon>
        <taxon>Bacteroidota</taxon>
        <taxon>Chitinophagia</taxon>
        <taxon>Chitinophagales</taxon>
        <taxon>Chitinophagaceae</taxon>
        <taxon>Limnovirga</taxon>
    </lineage>
</organism>
<evidence type="ECO:0000256" key="4">
    <source>
        <dbReference type="ARBA" id="ARBA00022679"/>
    </source>
</evidence>
<dbReference type="PIRSF" id="PIRSF006268">
    <property type="entry name" value="ApbE"/>
    <property type="match status" value="1"/>
</dbReference>
<sequence length="319" mass="35058">MLFSTASNRRIEIDGYAQGTTYHITYYAADSLVTRRQIDSILQRIDSSLSLYKPYSLITQFNRAARGIAADEHLVNVYNASMATYKATSGLFDITVAPLVQAWGFGAQKTNTLPDSTVIHQIMPCIGSNKLLLQGQFIGKQLPCIQMDMNGIAQGYSVDVVANFLQQQGITNYIVEIGGELRIKGHKPNGDKMKIGIEAPPDNDTAAETMQLILALDSGAITTSGNYRKYYESGGKKISHLIDPRTGYSIQNEMISVTVYATDATTADAYDNALMVMGRDSALHFTEQHKNLAAYIIYRKPNGDVADTASTAFYALMHH</sequence>
<dbReference type="Gene3D" id="3.10.520.10">
    <property type="entry name" value="ApbE-like domains"/>
    <property type="match status" value="1"/>
</dbReference>
<keyword evidence="4 10" id="KW-0808">Transferase</keyword>
<keyword evidence="6 10" id="KW-0274">FAD</keyword>
<keyword evidence="3 10" id="KW-0285">Flavoprotein</keyword>
<protein>
    <recommendedName>
        <fullName evidence="2 10">FAD:protein FMN transferase</fullName>
        <ecNumber evidence="1 10">2.7.1.180</ecNumber>
    </recommendedName>
    <alternativeName>
        <fullName evidence="8 10">Flavin transferase</fullName>
    </alternativeName>
</protein>
<reference evidence="12" key="1">
    <citation type="submission" date="2019-10" db="EMBL/GenBank/DDBJ databases">
        <title>Draft genome sequence of Panacibacter sp. KCS-6.</title>
        <authorList>
            <person name="Yim K.J."/>
        </authorList>
    </citation>
    <scope>NUCLEOTIDE SEQUENCE</scope>
    <source>
        <strain evidence="12">KCS-6</strain>
    </source>
</reference>
<comment type="similarity">
    <text evidence="10">Belongs to the ApbE family.</text>
</comment>
<dbReference type="SUPFAM" id="SSF143631">
    <property type="entry name" value="ApbE-like"/>
    <property type="match status" value="1"/>
</dbReference>
<name>A0A8J8JVH3_9BACT</name>
<evidence type="ECO:0000313" key="12">
    <source>
        <dbReference type="EMBL" id="NNV57395.1"/>
    </source>
</evidence>
<evidence type="ECO:0000256" key="6">
    <source>
        <dbReference type="ARBA" id="ARBA00022827"/>
    </source>
</evidence>
<dbReference type="Proteomes" id="UP000598971">
    <property type="component" value="Unassembled WGS sequence"/>
</dbReference>